<name>A0ABP8GGG5_9BACT</name>
<dbReference type="EMBL" id="BAABGY010000005">
    <property type="protein sequence ID" value="GAA4323953.1"/>
    <property type="molecule type" value="Genomic_DNA"/>
</dbReference>
<keyword evidence="5" id="KW-1185">Reference proteome</keyword>
<protein>
    <submittedName>
        <fullName evidence="4">Hsp20/alpha crystallin family protein</fullName>
    </submittedName>
</protein>
<evidence type="ECO:0000256" key="1">
    <source>
        <dbReference type="PROSITE-ProRule" id="PRU00285"/>
    </source>
</evidence>
<comment type="similarity">
    <text evidence="1 2">Belongs to the small heat shock protein (HSP20) family.</text>
</comment>
<dbReference type="PROSITE" id="PS01031">
    <property type="entry name" value="SHSP"/>
    <property type="match status" value="1"/>
</dbReference>
<dbReference type="SUPFAM" id="SSF49764">
    <property type="entry name" value="HSP20-like chaperones"/>
    <property type="match status" value="1"/>
</dbReference>
<dbReference type="Proteomes" id="UP001501725">
    <property type="component" value="Unassembled WGS sequence"/>
</dbReference>
<dbReference type="InterPro" id="IPR002068">
    <property type="entry name" value="A-crystallin/Hsp20_dom"/>
</dbReference>
<evidence type="ECO:0000313" key="5">
    <source>
        <dbReference type="Proteomes" id="UP001501725"/>
    </source>
</evidence>
<dbReference type="CDD" id="cd06464">
    <property type="entry name" value="ACD_sHsps-like"/>
    <property type="match status" value="1"/>
</dbReference>
<feature type="domain" description="SHSP" evidence="3">
    <location>
        <begin position="32"/>
        <end position="147"/>
    </location>
</feature>
<dbReference type="PANTHER" id="PTHR11527">
    <property type="entry name" value="HEAT-SHOCK PROTEIN 20 FAMILY MEMBER"/>
    <property type="match status" value="1"/>
</dbReference>
<reference evidence="5" key="1">
    <citation type="journal article" date="2019" name="Int. J. Syst. Evol. Microbiol.">
        <title>The Global Catalogue of Microorganisms (GCM) 10K type strain sequencing project: providing services to taxonomists for standard genome sequencing and annotation.</title>
        <authorList>
            <consortium name="The Broad Institute Genomics Platform"/>
            <consortium name="The Broad Institute Genome Sequencing Center for Infectious Disease"/>
            <person name="Wu L."/>
            <person name="Ma J."/>
        </authorList>
    </citation>
    <scope>NUCLEOTIDE SEQUENCE [LARGE SCALE GENOMIC DNA]</scope>
    <source>
        <strain evidence="5">JCM 17919</strain>
    </source>
</reference>
<accession>A0ABP8GGG5</accession>
<comment type="caution">
    <text evidence="4">The sequence shown here is derived from an EMBL/GenBank/DDBJ whole genome shotgun (WGS) entry which is preliminary data.</text>
</comment>
<proteinExistence type="inferred from homology"/>
<dbReference type="Pfam" id="PF00011">
    <property type="entry name" value="HSP20"/>
    <property type="match status" value="1"/>
</dbReference>
<gene>
    <name evidence="4" type="ORF">GCM10023184_11030</name>
</gene>
<evidence type="ECO:0000256" key="2">
    <source>
        <dbReference type="RuleBase" id="RU003616"/>
    </source>
</evidence>
<sequence length="147" mass="17344">MSITKRNPLMASPFFDDGWTRDLLQWSLGNSSNSNTTVPAVNIRETDDHFEVEVAAPGMRKEDFQVELEDNRLTIRSERKQEAEHTDEPRYSRREFSYASFQRTLQLPKEVVDVDRIEARYENGLLHLLVPKREEVKKRPPRRIEIM</sequence>
<evidence type="ECO:0000259" key="3">
    <source>
        <dbReference type="PROSITE" id="PS01031"/>
    </source>
</evidence>
<dbReference type="InterPro" id="IPR008978">
    <property type="entry name" value="HSP20-like_chaperone"/>
</dbReference>
<organism evidence="4 5">
    <name type="scientific">Flaviaesturariibacter amylovorans</name>
    <dbReference type="NCBI Taxonomy" id="1084520"/>
    <lineage>
        <taxon>Bacteria</taxon>
        <taxon>Pseudomonadati</taxon>
        <taxon>Bacteroidota</taxon>
        <taxon>Chitinophagia</taxon>
        <taxon>Chitinophagales</taxon>
        <taxon>Chitinophagaceae</taxon>
        <taxon>Flaviaestuariibacter</taxon>
    </lineage>
</organism>
<dbReference type="InterPro" id="IPR031107">
    <property type="entry name" value="Small_HSP"/>
</dbReference>
<dbReference type="Gene3D" id="2.60.40.790">
    <property type="match status" value="1"/>
</dbReference>
<evidence type="ECO:0000313" key="4">
    <source>
        <dbReference type="EMBL" id="GAA4323953.1"/>
    </source>
</evidence>